<feature type="domain" description="PPM-type phosphatase" evidence="1">
    <location>
        <begin position="142"/>
        <end position="336"/>
    </location>
</feature>
<dbReference type="InterPro" id="IPR001932">
    <property type="entry name" value="PPM-type_phosphatase-like_dom"/>
</dbReference>
<sequence length="341" mass="36423">MNIYARLSIKDASQVAEARRQAARFSQAAGFDAAMESKVNLIISEMATNLIKHAAGGEILLRVIENKDSQGLDILALDRGPGIAHINDCLRDGFSTAGSYGNGLGAIYRLSAYCEIYSVLNQGTAVFSRLWNKAPASFAPAPEPISFGGVCVPMPGEELCGDAWAVRQLPDRIIAMMADGLGHGPYAAEASQAAVEVFNKNAARGATAGQLLSYMHSALKSTRGAVIAVAEILPASRLVRYAGVGNISGLIIHPEAGCHMVSLNGTAGGPVRKIQEFIYPWPENALLVMHSDGLATHWRLDELPVLQRKHPGLIAGILYRDYFRGRDDAGVVVIKEAESTL</sequence>
<dbReference type="Gene3D" id="3.30.565.10">
    <property type="entry name" value="Histidine kinase-like ATPase, C-terminal domain"/>
    <property type="match status" value="1"/>
</dbReference>
<dbReference type="SUPFAM" id="SSF81606">
    <property type="entry name" value="PP2C-like"/>
    <property type="match status" value="1"/>
</dbReference>
<name>A0A8S0XIF0_9GAMM</name>
<comment type="caution">
    <text evidence="2">The sequence shown here is derived from an EMBL/GenBank/DDBJ whole genome shotgun (WGS) entry which is preliminary data.</text>
</comment>
<dbReference type="Gene3D" id="3.60.40.10">
    <property type="entry name" value="PPM-type phosphatase domain"/>
    <property type="match status" value="1"/>
</dbReference>
<dbReference type="Pfam" id="PF07228">
    <property type="entry name" value="SpoIIE"/>
    <property type="match status" value="1"/>
</dbReference>
<evidence type="ECO:0000259" key="1">
    <source>
        <dbReference type="SMART" id="SM00331"/>
    </source>
</evidence>
<dbReference type="EMBL" id="CADCXN010000102">
    <property type="protein sequence ID" value="CAA9892473.1"/>
    <property type="molecule type" value="Genomic_DNA"/>
</dbReference>
<dbReference type="PANTHER" id="PTHR35801">
    <property type="entry name" value="PHOSPHOSERINE PHOSPHATASE RSBX"/>
    <property type="match status" value="1"/>
</dbReference>
<dbReference type="Proteomes" id="UP000494216">
    <property type="component" value="Unassembled WGS sequence"/>
</dbReference>
<evidence type="ECO:0000313" key="2">
    <source>
        <dbReference type="EMBL" id="CAA9892473.1"/>
    </source>
</evidence>
<dbReference type="InterPro" id="IPR039248">
    <property type="entry name" value="Ptase_RsbX"/>
</dbReference>
<dbReference type="CDD" id="cd16934">
    <property type="entry name" value="HATPase_RsbT-like"/>
    <property type="match status" value="1"/>
</dbReference>
<dbReference type="Pfam" id="PF13581">
    <property type="entry name" value="HATPase_c_2"/>
    <property type="match status" value="1"/>
</dbReference>
<proteinExistence type="predicted"/>
<dbReference type="RefSeq" id="WP_217426575.1">
    <property type="nucleotide sequence ID" value="NZ_CADCXN010000102.1"/>
</dbReference>
<evidence type="ECO:0000313" key="3">
    <source>
        <dbReference type="Proteomes" id="UP000494216"/>
    </source>
</evidence>
<dbReference type="SMART" id="SM00331">
    <property type="entry name" value="PP2C_SIG"/>
    <property type="match status" value="1"/>
</dbReference>
<keyword evidence="3" id="KW-1185">Reference proteome</keyword>
<reference evidence="2 3" key="1">
    <citation type="submission" date="2020-02" db="EMBL/GenBank/DDBJ databases">
        <authorList>
            <person name="Hogendoorn C."/>
        </authorList>
    </citation>
    <scope>NUCLEOTIDE SEQUENCE [LARGE SCALE GENOMIC DNA]</scope>
    <source>
        <strain evidence="2">METHB21</strain>
    </source>
</reference>
<dbReference type="AlphaFoldDB" id="A0A8S0XIF0"/>
<dbReference type="InterPro" id="IPR036457">
    <property type="entry name" value="PPM-type-like_dom_sf"/>
</dbReference>
<dbReference type="PANTHER" id="PTHR35801:SF1">
    <property type="entry name" value="PHOSPHOSERINE PHOSPHATASE RSBX"/>
    <property type="match status" value="1"/>
</dbReference>
<dbReference type="InterPro" id="IPR036890">
    <property type="entry name" value="HATPase_C_sf"/>
</dbReference>
<accession>A0A8S0XIF0</accession>
<protein>
    <submittedName>
        <fullName evidence="2">Anti-sigma regulatory factor (Ser/Thr protein kinase)</fullName>
    </submittedName>
</protein>
<gene>
    <name evidence="2" type="ORF">METHB2_70080</name>
</gene>
<dbReference type="InterPro" id="IPR003594">
    <property type="entry name" value="HATPase_dom"/>
</dbReference>
<dbReference type="SUPFAM" id="SSF55874">
    <property type="entry name" value="ATPase domain of HSP90 chaperone/DNA topoisomerase II/histidine kinase"/>
    <property type="match status" value="1"/>
</dbReference>
<organism evidence="2 3">
    <name type="scientific">Candidatus Methylobacter favarea</name>
    <dbReference type="NCBI Taxonomy" id="2707345"/>
    <lineage>
        <taxon>Bacteria</taxon>
        <taxon>Pseudomonadati</taxon>
        <taxon>Pseudomonadota</taxon>
        <taxon>Gammaproteobacteria</taxon>
        <taxon>Methylococcales</taxon>
        <taxon>Methylococcaceae</taxon>
        <taxon>Methylobacter</taxon>
    </lineage>
</organism>